<evidence type="ECO:0000313" key="4">
    <source>
        <dbReference type="EMBL" id="KAF8003279.1"/>
    </source>
</evidence>
<keyword evidence="5" id="KW-1185">Reference proteome</keyword>
<evidence type="ECO:0000259" key="3">
    <source>
        <dbReference type="PROSITE" id="PS50212"/>
    </source>
</evidence>
<dbReference type="SUPFAM" id="SSF48366">
    <property type="entry name" value="Ras GEF"/>
    <property type="match status" value="1"/>
</dbReference>
<keyword evidence="1" id="KW-0344">Guanine-nucleotide releasing factor</keyword>
<dbReference type="Proteomes" id="UP000649328">
    <property type="component" value="Unassembled WGS sequence"/>
</dbReference>
<dbReference type="Pfam" id="PF00618">
    <property type="entry name" value="RasGEF_N"/>
    <property type="match status" value="1"/>
</dbReference>
<gene>
    <name evidence="4" type="ORF">HF325_002524</name>
</gene>
<protein>
    <recommendedName>
        <fullName evidence="3">N-terminal Ras-GEF domain-containing protein</fullName>
    </recommendedName>
</protein>
<dbReference type="EMBL" id="JACBPP010000003">
    <property type="protein sequence ID" value="KAF8003279.1"/>
    <property type="molecule type" value="Genomic_DNA"/>
</dbReference>
<feature type="compositionally biased region" description="Basic and acidic residues" evidence="2">
    <location>
        <begin position="969"/>
        <end position="992"/>
    </location>
</feature>
<feature type="compositionally biased region" description="Polar residues" evidence="2">
    <location>
        <begin position="1"/>
        <end position="10"/>
    </location>
</feature>
<feature type="domain" description="N-terminal Ras-GEF" evidence="3">
    <location>
        <begin position="156"/>
        <end position="286"/>
    </location>
</feature>
<dbReference type="GO" id="GO:0005085">
    <property type="term" value="F:guanyl-nucleotide exchange factor activity"/>
    <property type="evidence" value="ECO:0007669"/>
    <property type="project" value="UniProtKB-KW"/>
</dbReference>
<feature type="region of interest" description="Disordered" evidence="2">
    <location>
        <begin position="1020"/>
        <end position="1080"/>
    </location>
</feature>
<comment type="caution">
    <text evidence="4">The sequence shown here is derived from an EMBL/GenBank/DDBJ whole genome shotgun (WGS) entry which is preliminary data.</text>
</comment>
<feature type="region of interest" description="Disordered" evidence="2">
    <location>
        <begin position="968"/>
        <end position="992"/>
    </location>
</feature>
<dbReference type="CDD" id="cd06224">
    <property type="entry name" value="REM"/>
    <property type="match status" value="1"/>
</dbReference>
<name>A0A8H7GT83_9ASCO</name>
<accession>A0A8H7GT83</accession>
<dbReference type="Gene3D" id="1.20.870.10">
    <property type="entry name" value="Son of sevenless (SoS) protein Chain: S domain 1"/>
    <property type="match status" value="1"/>
</dbReference>
<dbReference type="OrthoDB" id="10254377at2759"/>
<dbReference type="SMART" id="SM00229">
    <property type="entry name" value="RasGEFN"/>
    <property type="match status" value="1"/>
</dbReference>
<proteinExistence type="predicted"/>
<feature type="region of interest" description="Disordered" evidence="2">
    <location>
        <begin position="1"/>
        <end position="22"/>
    </location>
</feature>
<dbReference type="InterPro" id="IPR000651">
    <property type="entry name" value="Ras-like_Gua-exchang_fac_N"/>
</dbReference>
<organism evidence="4 5">
    <name type="scientific">Metschnikowia pulcherrima</name>
    <dbReference type="NCBI Taxonomy" id="27326"/>
    <lineage>
        <taxon>Eukaryota</taxon>
        <taxon>Fungi</taxon>
        <taxon>Dikarya</taxon>
        <taxon>Ascomycota</taxon>
        <taxon>Saccharomycotina</taxon>
        <taxon>Pichiomycetes</taxon>
        <taxon>Metschnikowiaceae</taxon>
        <taxon>Metschnikowia</taxon>
    </lineage>
</organism>
<reference evidence="4" key="1">
    <citation type="submission" date="2020-10" db="EMBL/GenBank/DDBJ databases">
        <title>The Whole-Genome Sequence of Metschnikowia persimmonesis, a Novel Endophytic Yeast Species Isolated from Medicinal Plant Diospyros kaki Thumb.</title>
        <authorList>
            <person name="Rahmat E."/>
            <person name="Kang Y."/>
        </authorList>
    </citation>
    <scope>NUCLEOTIDE SEQUENCE</scope>
    <source>
        <strain evidence="4">KIOM G15050</strain>
    </source>
</reference>
<dbReference type="PROSITE" id="PS50212">
    <property type="entry name" value="RASGEF_NTER"/>
    <property type="match status" value="1"/>
</dbReference>
<evidence type="ECO:0000313" key="5">
    <source>
        <dbReference type="Proteomes" id="UP000649328"/>
    </source>
</evidence>
<dbReference type="InterPro" id="IPR023578">
    <property type="entry name" value="Ras_GEF_dom_sf"/>
</dbReference>
<dbReference type="AlphaFoldDB" id="A0A8H7GT83"/>
<evidence type="ECO:0000256" key="1">
    <source>
        <dbReference type="PROSITE-ProRule" id="PRU00135"/>
    </source>
</evidence>
<sequence>MDLSPGSNGSLPEPSVSEDGTFCESINDTVSRLEADVLSGHEPENAMETPDEIAHKVDNDAHWEQKSEFVDPACDISSLKLAKTGPAVQNSPNQDADLLHEDLSDVITANETPKLADAQFSDKFAYNNHNESIFDDYRYFPSLKAENGVVKFDANDAECINHATLKALLVQLTSPEVVDYNLICDFFLTYRTFTDPHTVLSLLITRLVWSLQYINLRKAETEKLGKLVLLRTFVVMRHWILNYFFDDFELDDRLCDSFLYHLNKITSLGLITSDMQYEVKILLDLKTHWHSQLKEFYGRLYDAQGAVFATLLPMSAEYFDVKRLTKLNTEASIHTNPSFRRLAMLSLYDQKTHHKVMVYDGSTPESALPISNLVNQHKSLRMSLDDKIKEFSKGRKENIRFTTVKREPLAPKHNHMNLKDSSLALKKTTQNASLAKKDDTNAGFSTNGRVKLPRPAFRESVKEEKPAYVQESDEVGRKKSIKRIVEGWTKSIYSPDMHSEKLTFSPNMLPLLPDNETAENMQSPGNVQDNSIGDRIDVLSARIVDELEFMIRYYVYESHDTITETEPHDEVSRATIAFLPKKVTAVLLPNAAKVRSRDSDLMQKDLSMHDISELNIEKIDNIFSQNSIGEHTGENSSDFGENDQSLAACRNLHSHTNRASRALKRSLFGGRIASINWNDDGNLFLENSALLNDTSARPETKFYDVSADRENIVQMPLKLSSDLNLSELDQYDAEVSDLGIAISPQSLRRKQVRKMSIHEQFSGGLGKKTVSLSRNLTDSFKHESIKLYMSYDLALSASSEISRHERYSLHLKKKTGCHDLRRLAEDNSLHHLVFARLSASSNVSARIKRASLALQFSKLSLAKKSTRLSTLCALTELPFSLARDSHASLSTRAFVQDDSGKLSDLSVSSVFSNAARERPARESNDASNKLSSASVAIPGISNNILRELASIPDESFSSNNPIQSALYKLEGKPGKRSERGQNKSQEKGDFSFEKTVANELNQASTNDDSIQNQEGTIQEQTGPADQGVQDAGSNGENDAETDADTAGNIVPETVTSSGEEDDKRGATQDTRLPITEHADNFQNTEDILDAINNAATEDVIGYSSDIEDELRKRPITPIKTRSKLLLVSQTNSNANALYPLIPNSESGSPYSLLSPKLVLDGYYLALENLAVGHVMTLAAMCLLS</sequence>
<evidence type="ECO:0000256" key="2">
    <source>
        <dbReference type="SAM" id="MobiDB-lite"/>
    </source>
</evidence>